<name>A0A5C6E8P2_9BACT</name>
<reference evidence="4 5" key="1">
    <citation type="submission" date="2019-02" db="EMBL/GenBank/DDBJ databases">
        <title>Deep-cultivation of Planctomycetes and their phenomic and genomic characterization uncovers novel biology.</title>
        <authorList>
            <person name="Wiegand S."/>
            <person name="Jogler M."/>
            <person name="Boedeker C."/>
            <person name="Pinto D."/>
            <person name="Vollmers J."/>
            <person name="Rivas-Marin E."/>
            <person name="Kohn T."/>
            <person name="Peeters S.H."/>
            <person name="Heuer A."/>
            <person name="Rast P."/>
            <person name="Oberbeckmann S."/>
            <person name="Bunk B."/>
            <person name="Jeske O."/>
            <person name="Meyerdierks A."/>
            <person name="Storesund J.E."/>
            <person name="Kallscheuer N."/>
            <person name="Luecker S."/>
            <person name="Lage O.M."/>
            <person name="Pohl T."/>
            <person name="Merkel B.J."/>
            <person name="Hornburger P."/>
            <person name="Mueller R.-W."/>
            <person name="Bruemmer F."/>
            <person name="Labrenz M."/>
            <person name="Spormann A.M."/>
            <person name="Op Den Camp H."/>
            <person name="Overmann J."/>
            <person name="Amann R."/>
            <person name="Jetten M.S.M."/>
            <person name="Mascher T."/>
            <person name="Medema M.H."/>
            <person name="Devos D.P."/>
            <person name="Kaster A.-K."/>
            <person name="Ovreas L."/>
            <person name="Rohde M."/>
            <person name="Galperin M.Y."/>
            <person name="Jogler C."/>
        </authorList>
    </citation>
    <scope>NUCLEOTIDE SEQUENCE [LARGE SCALE GENOMIC DNA]</scope>
    <source>
        <strain evidence="4 5">Q31b</strain>
    </source>
</reference>
<dbReference type="InterPro" id="IPR000182">
    <property type="entry name" value="GNAT_dom"/>
</dbReference>
<sequence length="167" mass="18832">MNLLNIRKAVSDDAEQIAAIYNLYVDQGGSTFDTVHQTCSVIAGRIGAEPPEGWYVSETNGRVSGWACARRYSERQGFKLTCETAIYISPSEFGKGIADQLQFAIDQHCMEHHLHHAVARIIADNQRSMAFHYRHGFELVGIQKEIGWMNNAWVDLAILQKLYRSST</sequence>
<dbReference type="InterPro" id="IPR016181">
    <property type="entry name" value="Acyl_CoA_acyltransferase"/>
</dbReference>
<keyword evidence="5" id="KW-1185">Reference proteome</keyword>
<dbReference type="GO" id="GO:0016747">
    <property type="term" value="F:acyltransferase activity, transferring groups other than amino-acyl groups"/>
    <property type="evidence" value="ECO:0007669"/>
    <property type="project" value="InterPro"/>
</dbReference>
<dbReference type="RefSeq" id="WP_146598071.1">
    <property type="nucleotide sequence ID" value="NZ_SJPY01000001.1"/>
</dbReference>
<accession>A0A5C6E8P2</accession>
<evidence type="ECO:0000259" key="3">
    <source>
        <dbReference type="PROSITE" id="PS51186"/>
    </source>
</evidence>
<feature type="domain" description="N-acetyltransferase" evidence="3">
    <location>
        <begin position="4"/>
        <end position="154"/>
    </location>
</feature>
<keyword evidence="1 4" id="KW-0808">Transferase</keyword>
<gene>
    <name evidence="4" type="primary">yncA</name>
    <name evidence="4" type="ORF">Q31b_05240</name>
</gene>
<comment type="caution">
    <text evidence="4">The sequence shown here is derived from an EMBL/GenBank/DDBJ whole genome shotgun (WGS) entry which is preliminary data.</text>
</comment>
<evidence type="ECO:0000313" key="5">
    <source>
        <dbReference type="Proteomes" id="UP000315471"/>
    </source>
</evidence>
<dbReference type="Pfam" id="PF13420">
    <property type="entry name" value="Acetyltransf_4"/>
    <property type="match status" value="1"/>
</dbReference>
<dbReference type="AlphaFoldDB" id="A0A5C6E8P2"/>
<dbReference type="PANTHER" id="PTHR43072:SF23">
    <property type="entry name" value="UPF0039 PROTEIN C11D3.02C"/>
    <property type="match status" value="1"/>
</dbReference>
<dbReference type="Proteomes" id="UP000315471">
    <property type="component" value="Unassembled WGS sequence"/>
</dbReference>
<organism evidence="4 5">
    <name type="scientific">Novipirellula aureliae</name>
    <dbReference type="NCBI Taxonomy" id="2527966"/>
    <lineage>
        <taxon>Bacteria</taxon>
        <taxon>Pseudomonadati</taxon>
        <taxon>Planctomycetota</taxon>
        <taxon>Planctomycetia</taxon>
        <taxon>Pirellulales</taxon>
        <taxon>Pirellulaceae</taxon>
        <taxon>Novipirellula</taxon>
    </lineage>
</organism>
<keyword evidence="2 4" id="KW-0012">Acyltransferase</keyword>
<dbReference type="EMBL" id="SJPY01000001">
    <property type="protein sequence ID" value="TWU45352.1"/>
    <property type="molecule type" value="Genomic_DNA"/>
</dbReference>
<dbReference type="PROSITE" id="PS51186">
    <property type="entry name" value="GNAT"/>
    <property type="match status" value="1"/>
</dbReference>
<dbReference type="Gene3D" id="3.40.630.30">
    <property type="match status" value="1"/>
</dbReference>
<evidence type="ECO:0000256" key="2">
    <source>
        <dbReference type="ARBA" id="ARBA00023315"/>
    </source>
</evidence>
<dbReference type="SUPFAM" id="SSF55729">
    <property type="entry name" value="Acyl-CoA N-acyltransferases (Nat)"/>
    <property type="match status" value="1"/>
</dbReference>
<dbReference type="PANTHER" id="PTHR43072">
    <property type="entry name" value="N-ACETYLTRANSFERASE"/>
    <property type="match status" value="1"/>
</dbReference>
<evidence type="ECO:0000313" key="4">
    <source>
        <dbReference type="EMBL" id="TWU45352.1"/>
    </source>
</evidence>
<dbReference type="OrthoDB" id="9798006at2"/>
<protein>
    <submittedName>
        <fullName evidence="4">N-acyltransferase YncA</fullName>
        <ecNumber evidence="4">2.3.1.-</ecNumber>
    </submittedName>
</protein>
<evidence type="ECO:0000256" key="1">
    <source>
        <dbReference type="ARBA" id="ARBA00022679"/>
    </source>
</evidence>
<dbReference type="EC" id="2.3.1.-" evidence="4"/>
<proteinExistence type="predicted"/>